<dbReference type="Proteomes" id="UP001060336">
    <property type="component" value="Chromosome"/>
</dbReference>
<evidence type="ECO:0000313" key="3">
    <source>
        <dbReference type="Proteomes" id="UP001060336"/>
    </source>
</evidence>
<keyword evidence="1" id="KW-1133">Transmembrane helix</keyword>
<name>A0A9J7AVT8_9PROT</name>
<reference evidence="2" key="1">
    <citation type="submission" date="2022-08" db="EMBL/GenBank/DDBJ databases">
        <title>Nisaea acidiphila sp. nov., isolated from a marine algal debris and emended description of the genus Nisaea Urios et al. 2008.</title>
        <authorList>
            <person name="Kwon K."/>
        </authorList>
    </citation>
    <scope>NUCLEOTIDE SEQUENCE</scope>
    <source>
        <strain evidence="2">MEBiC11861</strain>
    </source>
</reference>
<evidence type="ECO:0000313" key="2">
    <source>
        <dbReference type="EMBL" id="UUX51455.1"/>
    </source>
</evidence>
<dbReference type="AlphaFoldDB" id="A0A9J7AVT8"/>
<organism evidence="2 3">
    <name type="scientific">Nisaea acidiphila</name>
    <dbReference type="NCBI Taxonomy" id="1862145"/>
    <lineage>
        <taxon>Bacteria</taxon>
        <taxon>Pseudomonadati</taxon>
        <taxon>Pseudomonadota</taxon>
        <taxon>Alphaproteobacteria</taxon>
        <taxon>Rhodospirillales</taxon>
        <taxon>Thalassobaculaceae</taxon>
        <taxon>Nisaea</taxon>
    </lineage>
</organism>
<gene>
    <name evidence="2" type="ORF">NUH88_07095</name>
</gene>
<sequence length="71" mass="7700">MDLLTTLIALAAAGLVFAFARRQDRKERLPGNVTLIPYTMIQIFAVVTCLVLLAHLVTLVSGVPFKGRFAG</sequence>
<accession>A0A9J7AVT8</accession>
<protein>
    <submittedName>
        <fullName evidence="2">Uncharacterized protein</fullName>
    </submittedName>
</protein>
<dbReference type="RefSeq" id="WP_257770956.1">
    <property type="nucleotide sequence ID" value="NZ_CP102480.1"/>
</dbReference>
<dbReference type="KEGG" id="naci:NUH88_07095"/>
<keyword evidence="1" id="KW-0812">Transmembrane</keyword>
<dbReference type="EMBL" id="CP102480">
    <property type="protein sequence ID" value="UUX51455.1"/>
    <property type="molecule type" value="Genomic_DNA"/>
</dbReference>
<feature type="transmembrane region" description="Helical" evidence="1">
    <location>
        <begin position="42"/>
        <end position="65"/>
    </location>
</feature>
<keyword evidence="3" id="KW-1185">Reference proteome</keyword>
<keyword evidence="1" id="KW-0472">Membrane</keyword>
<proteinExistence type="predicted"/>
<evidence type="ECO:0000256" key="1">
    <source>
        <dbReference type="SAM" id="Phobius"/>
    </source>
</evidence>